<dbReference type="Pfam" id="PF00041">
    <property type="entry name" value="fn3"/>
    <property type="match status" value="2"/>
</dbReference>
<keyword evidence="1" id="KW-0904">Protein phosphatase</keyword>
<dbReference type="GO" id="GO:0045296">
    <property type="term" value="F:cadherin binding"/>
    <property type="evidence" value="ECO:0007669"/>
    <property type="project" value="TreeGrafter"/>
</dbReference>
<dbReference type="FunFam" id="2.60.40.10:FF:000415">
    <property type="entry name" value="receptor-type tyrosine-protein phosphatase O isoform X2"/>
    <property type="match status" value="1"/>
</dbReference>
<dbReference type="PANTHER" id="PTHR47028">
    <property type="entry name" value="RECEPTOR-TYPE TYROSINE-PROTEIN PHOSPHATASE O"/>
    <property type="match status" value="1"/>
</dbReference>
<proteinExistence type="predicted"/>
<keyword evidence="5" id="KW-0675">Receptor</keyword>
<name>L8Y4Z3_TUPCH</name>
<dbReference type="GO" id="GO:0098978">
    <property type="term" value="C:glutamatergic synapse"/>
    <property type="evidence" value="ECO:0007669"/>
    <property type="project" value="TreeGrafter"/>
</dbReference>
<dbReference type="EMBL" id="KB368666">
    <property type="protein sequence ID" value="ELV10119.1"/>
    <property type="molecule type" value="Genomic_DNA"/>
</dbReference>
<dbReference type="GO" id="GO:0003093">
    <property type="term" value="P:regulation of glomerular filtration"/>
    <property type="evidence" value="ECO:0007669"/>
    <property type="project" value="TreeGrafter"/>
</dbReference>
<dbReference type="SMART" id="SM00194">
    <property type="entry name" value="PTPc"/>
    <property type="match status" value="1"/>
</dbReference>
<evidence type="ECO:0000313" key="5">
    <source>
        <dbReference type="EMBL" id="ELV10119.1"/>
    </source>
</evidence>
<dbReference type="GO" id="GO:0007411">
    <property type="term" value="P:axon guidance"/>
    <property type="evidence" value="ECO:0007669"/>
    <property type="project" value="TreeGrafter"/>
</dbReference>
<dbReference type="FunFam" id="2.60.40.10:FF:000488">
    <property type="entry name" value="receptor-type tyrosine-protein phosphatase O isoform X1"/>
    <property type="match status" value="1"/>
</dbReference>
<sequence length="970" mass="109144">MLQALGRFLPPEQGPDRILHSPSISCSCLGSVTLCIRLGRLRWGQTAATFHVTVQDDNSIVVSLEASDVISPASVYVVKITGESKNYFFEFEEFNSTLPPPVIFQASYHGLYYIITLVVVNGNVVTKPSRSVTVLTKPLPVTSVSIYDYKPSPETGVLFEIHYPEKYNVFTRVNISYWEGKDFRTLLYTDFFKGKTVFNHWLPGICYSNITFQLVSEATFNKSTLVEYSGVSHEPKQHRTAPYPPRNISVRIVNLNKNNWEEQSGSFPEEPFMRSQDTTGKDKLFHFTDETPELPSGNTSSGWPDFNSSDFETTSQPYWWDSASATPESEDEFVSVLPMEYENNNTLSETEKSTSGSFSFFPVQMILSWLPPKPPTAFDGFHIHIEREGPSGEWIEELTEKPQHVSVHVLSSTSALMSWTSSQENYNSTIVSVVSLTCQKQKESQRLEKQYCTQVNSSKPVIENLVPGAQYQVVMYLRKGPLIGPPSDPVTFAIAPVAPEITSVEYINSLLYISWKYGDDTTDLSHSRMLHWMVVAEGKKKIKKSVTRNVMTAILSLPPGDIYNLSVTACTERGSNTSMLRLIKLEPAPPKSLFAVNKTQTSVTLLWVEEGVADFFEVFCQQVGSRQETKLQEPVAVSSHVVTISSLLPATAYNCSVTSFSHDSPSIPTFIAVSTMANENCDENVWPISSVTEMNPNVVVISVLAILSTLLIGLLLVTLVILRKKHLQMARECGAGTFVNFASLERDGKLPYNCPVQLDDFDAYIKDMAKDSDYKFSLQFEELKLIGLDIPHFAADLPLNRCKNRYTNILPYDFSRVRLVSMNEEEGADYINANYIPGYNSPQEYIATQGPLPETRNDFWKMVLQQKSQIIVMLTQCNEKRRVKCDHYWPFTEEPIAYGDITVEMISEEEQDDWACRHFRINYVSHYQEPGCCPPITATTTTPLMPCQCGGTNLLPCKMMNLPGSAMLFI</sequence>
<accession>L8Y4Z3</accession>
<reference evidence="6" key="1">
    <citation type="submission" date="2012-07" db="EMBL/GenBank/DDBJ databases">
        <title>Genome of the Chinese tree shrew, a rising model animal genetically related to primates.</title>
        <authorList>
            <person name="Zhang G."/>
            <person name="Fan Y."/>
            <person name="Yao Y."/>
            <person name="Huang Z."/>
        </authorList>
    </citation>
    <scope>NUCLEOTIDE SEQUENCE [LARGE SCALE GENOMIC DNA]</scope>
</reference>
<protein>
    <submittedName>
        <fullName evidence="5">Receptor-type tyrosine-protein phosphatase O</fullName>
    </submittedName>
</protein>
<dbReference type="PROSITE" id="PS50055">
    <property type="entry name" value="TYR_PHOSPHATASE_PTP"/>
    <property type="match status" value="1"/>
</dbReference>
<feature type="domain" description="Tyrosine-protein phosphatase" evidence="3">
    <location>
        <begin position="776"/>
        <end position="970"/>
    </location>
</feature>
<dbReference type="FunCoup" id="L8Y4Z3">
    <property type="interactions" value="174"/>
</dbReference>
<dbReference type="GO" id="GO:0017147">
    <property type="term" value="F:Wnt-protein binding"/>
    <property type="evidence" value="ECO:0007669"/>
    <property type="project" value="TreeGrafter"/>
</dbReference>
<dbReference type="PRINTS" id="PR00700">
    <property type="entry name" value="PRTYPHPHTASE"/>
</dbReference>
<dbReference type="InterPro" id="IPR013783">
    <property type="entry name" value="Ig-like_fold"/>
</dbReference>
<dbReference type="InterPro" id="IPR029021">
    <property type="entry name" value="Prot-tyrosine_phosphatase-like"/>
</dbReference>
<dbReference type="PROSITE" id="PS51257">
    <property type="entry name" value="PROKAR_LIPOPROTEIN"/>
    <property type="match status" value="1"/>
</dbReference>
<dbReference type="Gene3D" id="3.90.190.10">
    <property type="entry name" value="Protein tyrosine phosphatase superfamily"/>
    <property type="match status" value="1"/>
</dbReference>
<dbReference type="PROSITE" id="PS50853">
    <property type="entry name" value="FN3"/>
    <property type="match status" value="2"/>
</dbReference>
<dbReference type="InterPro" id="IPR000242">
    <property type="entry name" value="PTP_cat"/>
</dbReference>
<dbReference type="Proteomes" id="UP000011518">
    <property type="component" value="Unassembled WGS sequence"/>
</dbReference>
<keyword evidence="2" id="KW-0812">Transmembrane</keyword>
<reference evidence="6" key="2">
    <citation type="journal article" date="2013" name="Nat. Commun.">
        <title>Genome of the Chinese tree shrew.</title>
        <authorList>
            <person name="Fan Y."/>
            <person name="Huang Z.Y."/>
            <person name="Cao C.C."/>
            <person name="Chen C.S."/>
            <person name="Chen Y.X."/>
            <person name="Fan D.D."/>
            <person name="He J."/>
            <person name="Hou H.L."/>
            <person name="Hu L."/>
            <person name="Hu X.T."/>
            <person name="Jiang X.T."/>
            <person name="Lai R."/>
            <person name="Lang Y.S."/>
            <person name="Liang B."/>
            <person name="Liao S.G."/>
            <person name="Mu D."/>
            <person name="Ma Y.Y."/>
            <person name="Niu Y.Y."/>
            <person name="Sun X.Q."/>
            <person name="Xia J.Q."/>
            <person name="Xiao J."/>
            <person name="Xiong Z.Q."/>
            <person name="Xu L."/>
            <person name="Yang L."/>
            <person name="Zhang Y."/>
            <person name="Zhao W."/>
            <person name="Zhao X.D."/>
            <person name="Zheng Y.T."/>
            <person name="Zhou J.M."/>
            <person name="Zhu Y.B."/>
            <person name="Zhang G.J."/>
            <person name="Wang J."/>
            <person name="Yao Y.G."/>
        </authorList>
    </citation>
    <scope>NUCLEOTIDE SEQUENCE [LARGE SCALE GENOMIC DNA]</scope>
</reference>
<gene>
    <name evidence="5" type="ORF">TREES_T100003658</name>
</gene>
<keyword evidence="6" id="KW-1185">Reference proteome</keyword>
<dbReference type="Pfam" id="PF26586">
    <property type="entry name" value="Fn3_R-PTP-O"/>
    <property type="match status" value="1"/>
</dbReference>
<evidence type="ECO:0000313" key="6">
    <source>
        <dbReference type="Proteomes" id="UP000011518"/>
    </source>
</evidence>
<dbReference type="Gene3D" id="2.60.40.10">
    <property type="entry name" value="Immunoglobulins"/>
    <property type="match status" value="2"/>
</dbReference>
<dbReference type="InParanoid" id="L8Y4Z3"/>
<evidence type="ECO:0000259" key="3">
    <source>
        <dbReference type="PROSITE" id="PS50055"/>
    </source>
</evidence>
<dbReference type="InterPro" id="IPR042996">
    <property type="entry name" value="PTPRO"/>
</dbReference>
<evidence type="ECO:0000259" key="4">
    <source>
        <dbReference type="PROSITE" id="PS50853"/>
    </source>
</evidence>
<keyword evidence="1" id="KW-0378">Hydrolase</keyword>
<keyword evidence="2" id="KW-1133">Transmembrane helix</keyword>
<dbReference type="SUPFAM" id="SSF52799">
    <property type="entry name" value="(Phosphotyrosine protein) phosphatases II"/>
    <property type="match status" value="1"/>
</dbReference>
<dbReference type="GO" id="GO:0072112">
    <property type="term" value="P:podocyte differentiation"/>
    <property type="evidence" value="ECO:0007669"/>
    <property type="project" value="TreeGrafter"/>
</dbReference>
<dbReference type="InterPro" id="IPR003961">
    <property type="entry name" value="FN3_dom"/>
</dbReference>
<dbReference type="GO" id="GO:0004725">
    <property type="term" value="F:protein tyrosine phosphatase activity"/>
    <property type="evidence" value="ECO:0007669"/>
    <property type="project" value="InterPro"/>
</dbReference>
<dbReference type="GO" id="GO:0090090">
    <property type="term" value="P:negative regulation of canonical Wnt signaling pathway"/>
    <property type="evidence" value="ECO:0007669"/>
    <property type="project" value="TreeGrafter"/>
</dbReference>
<keyword evidence="2" id="KW-0472">Membrane</keyword>
<feature type="domain" description="Fibronectin type-III" evidence="4">
    <location>
        <begin position="401"/>
        <end position="497"/>
    </location>
</feature>
<dbReference type="InterPro" id="IPR058859">
    <property type="entry name" value="Fn3_R-PTP-O"/>
</dbReference>
<evidence type="ECO:0000256" key="2">
    <source>
        <dbReference type="SAM" id="Phobius"/>
    </source>
</evidence>
<evidence type="ECO:0000256" key="1">
    <source>
        <dbReference type="ARBA" id="ARBA00022912"/>
    </source>
</evidence>
<dbReference type="GO" id="GO:0005886">
    <property type="term" value="C:plasma membrane"/>
    <property type="evidence" value="ECO:0007669"/>
    <property type="project" value="TreeGrafter"/>
</dbReference>
<dbReference type="PANTHER" id="PTHR47028:SF1">
    <property type="entry name" value="RECEPTOR-TYPE TYROSINE-PROTEIN PHOSPHATASE O"/>
    <property type="match status" value="1"/>
</dbReference>
<dbReference type="CDD" id="cd00063">
    <property type="entry name" value="FN3"/>
    <property type="match status" value="2"/>
</dbReference>
<dbReference type="Pfam" id="PF00102">
    <property type="entry name" value="Y_phosphatase"/>
    <property type="match status" value="1"/>
</dbReference>
<organism evidence="5 6">
    <name type="scientific">Tupaia chinensis</name>
    <name type="common">Chinese tree shrew</name>
    <name type="synonym">Tupaia belangeri chinensis</name>
    <dbReference type="NCBI Taxonomy" id="246437"/>
    <lineage>
        <taxon>Eukaryota</taxon>
        <taxon>Metazoa</taxon>
        <taxon>Chordata</taxon>
        <taxon>Craniata</taxon>
        <taxon>Vertebrata</taxon>
        <taxon>Euteleostomi</taxon>
        <taxon>Mammalia</taxon>
        <taxon>Eutheria</taxon>
        <taxon>Euarchontoglires</taxon>
        <taxon>Scandentia</taxon>
        <taxon>Tupaiidae</taxon>
        <taxon>Tupaia</taxon>
    </lineage>
</organism>
<dbReference type="SUPFAM" id="SSF49265">
    <property type="entry name" value="Fibronectin type III"/>
    <property type="match status" value="2"/>
</dbReference>
<dbReference type="InterPro" id="IPR036116">
    <property type="entry name" value="FN3_sf"/>
</dbReference>
<dbReference type="SMART" id="SM00060">
    <property type="entry name" value="FN3"/>
    <property type="match status" value="3"/>
</dbReference>
<feature type="domain" description="Fibronectin type-III" evidence="4">
    <location>
        <begin position="589"/>
        <end position="679"/>
    </location>
</feature>
<dbReference type="STRING" id="246437.L8Y4Z3"/>
<feature type="transmembrane region" description="Helical" evidence="2">
    <location>
        <begin position="698"/>
        <end position="722"/>
    </location>
</feature>
<dbReference type="AlphaFoldDB" id="L8Y4Z3"/>
<dbReference type="GO" id="GO:0098982">
    <property type="term" value="C:GABA-ergic synapse"/>
    <property type="evidence" value="ECO:0007669"/>
    <property type="project" value="TreeGrafter"/>
</dbReference>